<evidence type="ECO:0000313" key="7">
    <source>
        <dbReference type="EMBL" id="KAJ7668059.1"/>
    </source>
</evidence>
<evidence type="ECO:0000256" key="1">
    <source>
        <dbReference type="ARBA" id="ARBA00007749"/>
    </source>
</evidence>
<evidence type="ECO:0000256" key="3">
    <source>
        <dbReference type="ARBA" id="ARBA00022801"/>
    </source>
</evidence>
<organism evidence="7 8">
    <name type="scientific">Mycena rosella</name>
    <name type="common">Pink bonnet</name>
    <name type="synonym">Agaricus rosellus</name>
    <dbReference type="NCBI Taxonomy" id="1033263"/>
    <lineage>
        <taxon>Eukaryota</taxon>
        <taxon>Fungi</taxon>
        <taxon>Dikarya</taxon>
        <taxon>Basidiomycota</taxon>
        <taxon>Agaricomycotina</taxon>
        <taxon>Agaricomycetes</taxon>
        <taxon>Agaricomycetidae</taxon>
        <taxon>Agaricales</taxon>
        <taxon>Marasmiineae</taxon>
        <taxon>Mycenaceae</taxon>
        <taxon>Mycena</taxon>
    </lineage>
</organism>
<comment type="caution">
    <text evidence="7">The sequence shown here is derived from an EMBL/GenBank/DDBJ whole genome shotgun (WGS) entry which is preliminary data.</text>
</comment>
<dbReference type="Gene3D" id="3.60.15.10">
    <property type="entry name" value="Ribonuclease Z/Hydroxyacylglutathione hydrolase-like"/>
    <property type="match status" value="1"/>
</dbReference>
<dbReference type="PANTHER" id="PTHR42978:SF5">
    <property type="entry name" value="METALLO-BETA-LACTAMASE DOMAIN-CONTAINING PROTEIN"/>
    <property type="match status" value="1"/>
</dbReference>
<dbReference type="Pfam" id="PF00753">
    <property type="entry name" value="Lactamase_B"/>
    <property type="match status" value="1"/>
</dbReference>
<protein>
    <recommendedName>
        <fullName evidence="6">Metallo-beta-lactamase domain-containing protein</fullName>
    </recommendedName>
</protein>
<dbReference type="Proteomes" id="UP001221757">
    <property type="component" value="Unassembled WGS sequence"/>
</dbReference>
<feature type="domain" description="Metallo-beta-lactamase" evidence="6">
    <location>
        <begin position="64"/>
        <end position="143"/>
    </location>
</feature>
<evidence type="ECO:0000256" key="2">
    <source>
        <dbReference type="ARBA" id="ARBA00022723"/>
    </source>
</evidence>
<proteinExistence type="inferred from homology"/>
<dbReference type="PANTHER" id="PTHR42978">
    <property type="entry name" value="QUORUM-QUENCHING LACTONASE YTNP-RELATED-RELATED"/>
    <property type="match status" value="1"/>
</dbReference>
<dbReference type="InterPro" id="IPR036866">
    <property type="entry name" value="RibonucZ/Hydroxyglut_hydro"/>
</dbReference>
<accession>A0AAD7CX17</accession>
<evidence type="ECO:0000256" key="4">
    <source>
        <dbReference type="ARBA" id="ARBA00022833"/>
    </source>
</evidence>
<name>A0AAD7CX17_MYCRO</name>
<reference evidence="7" key="1">
    <citation type="submission" date="2023-03" db="EMBL/GenBank/DDBJ databases">
        <title>Massive genome expansion in bonnet fungi (Mycena s.s.) driven by repeated elements and novel gene families across ecological guilds.</title>
        <authorList>
            <consortium name="Lawrence Berkeley National Laboratory"/>
            <person name="Harder C.B."/>
            <person name="Miyauchi S."/>
            <person name="Viragh M."/>
            <person name="Kuo A."/>
            <person name="Thoen E."/>
            <person name="Andreopoulos B."/>
            <person name="Lu D."/>
            <person name="Skrede I."/>
            <person name="Drula E."/>
            <person name="Henrissat B."/>
            <person name="Morin E."/>
            <person name="Kohler A."/>
            <person name="Barry K."/>
            <person name="LaButti K."/>
            <person name="Morin E."/>
            <person name="Salamov A."/>
            <person name="Lipzen A."/>
            <person name="Mereny Z."/>
            <person name="Hegedus B."/>
            <person name="Baldrian P."/>
            <person name="Stursova M."/>
            <person name="Weitz H."/>
            <person name="Taylor A."/>
            <person name="Grigoriev I.V."/>
            <person name="Nagy L.G."/>
            <person name="Martin F."/>
            <person name="Kauserud H."/>
        </authorList>
    </citation>
    <scope>NUCLEOTIDE SEQUENCE</scope>
    <source>
        <strain evidence="7">CBHHK067</strain>
    </source>
</reference>
<keyword evidence="5" id="KW-0732">Signal</keyword>
<keyword evidence="4" id="KW-0862">Zinc</keyword>
<dbReference type="AlphaFoldDB" id="A0AAD7CX17"/>
<dbReference type="SUPFAM" id="SSF56281">
    <property type="entry name" value="Metallo-hydrolase/oxidoreductase"/>
    <property type="match status" value="1"/>
</dbReference>
<keyword evidence="8" id="KW-1185">Reference proteome</keyword>
<dbReference type="EMBL" id="JARKIE010000198">
    <property type="protein sequence ID" value="KAJ7668059.1"/>
    <property type="molecule type" value="Genomic_DNA"/>
</dbReference>
<feature type="signal peptide" evidence="5">
    <location>
        <begin position="1"/>
        <end position="18"/>
    </location>
</feature>
<evidence type="ECO:0000256" key="5">
    <source>
        <dbReference type="SAM" id="SignalP"/>
    </source>
</evidence>
<dbReference type="InterPro" id="IPR001279">
    <property type="entry name" value="Metallo-B-lactamas"/>
</dbReference>
<evidence type="ECO:0000259" key="6">
    <source>
        <dbReference type="Pfam" id="PF00753"/>
    </source>
</evidence>
<comment type="similarity">
    <text evidence="1">Belongs to the metallo-beta-lactamase superfamily.</text>
</comment>
<sequence>MLSLSVFPLILLASGASASFQDFGIPSSNAIVNVRVFNVGNFTLFNEAPAVIAPVVPGHETITVPTFSFLVEHNATQKRILWDMGIRKDTQNAVPFYADAFAAGLITVEQTGDIASQLEAGGIPLRSIESVIWSHAHFDHIGKNSPPLILLLHSLLTRNPRGHVNVPQNHRACIRADTNTTTFPESPSATLQASDLTGHNITKIDFSHANLTFSGLKAIDYFGDGSFYLLDTPGHVAGHMTALARVTPTSFITLGGDTFHHVGEARPRPAFQKNFPCPAHLLEETKTSVSTELFWSPNSSLGSFDMLSRTQQFFSISDHPDSFYADPIISQVSLEKVATFDADPDFFVLVAHDMSVVGALPYFPASLNGWKASKLKESTAWSFVDKTNPAFALGTA</sequence>
<keyword evidence="3" id="KW-0378">Hydrolase</keyword>
<dbReference type="CDD" id="cd07730">
    <property type="entry name" value="metallo-hydrolase-like_MBL-fold"/>
    <property type="match status" value="1"/>
</dbReference>
<keyword evidence="2" id="KW-0479">Metal-binding</keyword>
<dbReference type="GO" id="GO:0046872">
    <property type="term" value="F:metal ion binding"/>
    <property type="evidence" value="ECO:0007669"/>
    <property type="project" value="UniProtKB-KW"/>
</dbReference>
<feature type="non-terminal residue" evidence="7">
    <location>
        <position position="1"/>
    </location>
</feature>
<dbReference type="InterPro" id="IPR051013">
    <property type="entry name" value="MBL_superfamily_lactonases"/>
</dbReference>
<evidence type="ECO:0000313" key="8">
    <source>
        <dbReference type="Proteomes" id="UP001221757"/>
    </source>
</evidence>
<feature type="chain" id="PRO_5042196714" description="Metallo-beta-lactamase domain-containing protein" evidence="5">
    <location>
        <begin position="19"/>
        <end position="396"/>
    </location>
</feature>
<gene>
    <name evidence="7" type="ORF">B0H17DRAFT_1088297</name>
</gene>
<dbReference type="GO" id="GO:0016787">
    <property type="term" value="F:hydrolase activity"/>
    <property type="evidence" value="ECO:0007669"/>
    <property type="project" value="UniProtKB-KW"/>
</dbReference>